<keyword evidence="1" id="KW-0812">Transmembrane</keyword>
<comment type="caution">
    <text evidence="2">The sequence shown here is derived from an EMBL/GenBank/DDBJ whole genome shotgun (WGS) entry which is preliminary data.</text>
</comment>
<reference evidence="2 3" key="1">
    <citation type="submission" date="2014-11" db="EMBL/GenBank/DDBJ databases">
        <title>Draft genome sequence of Kirrobacter mercurialis.</title>
        <authorList>
            <person name="Coil D.A."/>
            <person name="Eisen J.A."/>
        </authorList>
    </citation>
    <scope>NUCLEOTIDE SEQUENCE [LARGE SCALE GENOMIC DNA]</scope>
    <source>
        <strain evidence="2 3">Coronado</strain>
    </source>
</reference>
<keyword evidence="1" id="KW-0472">Membrane</keyword>
<dbReference type="Proteomes" id="UP000030988">
    <property type="component" value="Unassembled WGS sequence"/>
</dbReference>
<gene>
    <name evidence="2" type="ORF">PK98_00655</name>
</gene>
<sequence length="68" mass="7446">MNDPAKGRWLLLGVLRGIGVAIVLLGLMVTEGRFGLPYWVGVVMLAIGFAAAFVAPRVLSRRWRSPRP</sequence>
<keyword evidence="3" id="KW-1185">Reference proteome</keyword>
<evidence type="ECO:0000256" key="1">
    <source>
        <dbReference type="SAM" id="Phobius"/>
    </source>
</evidence>
<name>A0A0B2BUP5_9SPHN</name>
<proteinExistence type="predicted"/>
<protein>
    <submittedName>
        <fullName evidence="2">Uncharacterized protein</fullName>
    </submittedName>
</protein>
<accession>A0A0B2BUP5</accession>
<dbReference type="EMBL" id="JTDN01000001">
    <property type="protein sequence ID" value="KHL25293.1"/>
    <property type="molecule type" value="Genomic_DNA"/>
</dbReference>
<keyword evidence="1" id="KW-1133">Transmembrane helix</keyword>
<dbReference type="AlphaFoldDB" id="A0A0B2BUP5"/>
<dbReference type="RefSeq" id="WP_039093551.1">
    <property type="nucleotide sequence ID" value="NZ_JTDN01000001.1"/>
</dbReference>
<dbReference type="STRING" id="1572751.PK98_00655"/>
<organism evidence="2 3">
    <name type="scientific">Croceibacterium mercuriale</name>
    <dbReference type="NCBI Taxonomy" id="1572751"/>
    <lineage>
        <taxon>Bacteria</taxon>
        <taxon>Pseudomonadati</taxon>
        <taxon>Pseudomonadota</taxon>
        <taxon>Alphaproteobacteria</taxon>
        <taxon>Sphingomonadales</taxon>
        <taxon>Erythrobacteraceae</taxon>
        <taxon>Croceibacterium</taxon>
    </lineage>
</organism>
<evidence type="ECO:0000313" key="2">
    <source>
        <dbReference type="EMBL" id="KHL25293.1"/>
    </source>
</evidence>
<evidence type="ECO:0000313" key="3">
    <source>
        <dbReference type="Proteomes" id="UP000030988"/>
    </source>
</evidence>
<feature type="transmembrane region" description="Helical" evidence="1">
    <location>
        <begin position="36"/>
        <end position="59"/>
    </location>
</feature>
<dbReference type="OrthoDB" id="7410112at2"/>
<feature type="transmembrane region" description="Helical" evidence="1">
    <location>
        <begin position="9"/>
        <end position="30"/>
    </location>
</feature>